<dbReference type="EMBL" id="CAMAPF010000948">
    <property type="protein sequence ID" value="CAH9127993.1"/>
    <property type="molecule type" value="Genomic_DNA"/>
</dbReference>
<evidence type="ECO:0000313" key="10">
    <source>
        <dbReference type="Proteomes" id="UP001152523"/>
    </source>
</evidence>
<evidence type="ECO:0000256" key="1">
    <source>
        <dbReference type="ARBA" id="ARBA00000900"/>
    </source>
</evidence>
<dbReference type="GO" id="GO:0008270">
    <property type="term" value="F:zinc ion binding"/>
    <property type="evidence" value="ECO:0007669"/>
    <property type="project" value="UniProtKB-KW"/>
</dbReference>
<evidence type="ECO:0000256" key="5">
    <source>
        <dbReference type="PROSITE-ProRule" id="PRU00175"/>
    </source>
</evidence>
<feature type="compositionally biased region" description="Basic residues" evidence="7">
    <location>
        <begin position="255"/>
        <end position="265"/>
    </location>
</feature>
<organism evidence="9 10">
    <name type="scientific">Cuscuta epithymum</name>
    <dbReference type="NCBI Taxonomy" id="186058"/>
    <lineage>
        <taxon>Eukaryota</taxon>
        <taxon>Viridiplantae</taxon>
        <taxon>Streptophyta</taxon>
        <taxon>Embryophyta</taxon>
        <taxon>Tracheophyta</taxon>
        <taxon>Spermatophyta</taxon>
        <taxon>Magnoliopsida</taxon>
        <taxon>eudicotyledons</taxon>
        <taxon>Gunneridae</taxon>
        <taxon>Pentapetalae</taxon>
        <taxon>asterids</taxon>
        <taxon>lamiids</taxon>
        <taxon>Solanales</taxon>
        <taxon>Convolvulaceae</taxon>
        <taxon>Cuscuteae</taxon>
        <taxon>Cuscuta</taxon>
        <taxon>Cuscuta subgen. Cuscuta</taxon>
    </lineage>
</organism>
<comment type="pathway">
    <text evidence="2 6">Protein modification; protein ubiquitination.</text>
</comment>
<dbReference type="PANTHER" id="PTHR12313">
    <property type="entry name" value="E3 UBIQUITIN-PROTEIN LIGASE RNF5-RELATED"/>
    <property type="match status" value="1"/>
</dbReference>
<feature type="region of interest" description="Disordered" evidence="7">
    <location>
        <begin position="246"/>
        <end position="267"/>
    </location>
</feature>
<dbReference type="GO" id="GO:0061630">
    <property type="term" value="F:ubiquitin protein ligase activity"/>
    <property type="evidence" value="ECO:0007669"/>
    <property type="project" value="UniProtKB-UniRule"/>
</dbReference>
<dbReference type="EC" id="2.3.2.27" evidence="6"/>
<keyword evidence="6" id="KW-0479">Metal-binding</keyword>
<proteinExistence type="predicted"/>
<dbReference type="Proteomes" id="UP001152523">
    <property type="component" value="Unassembled WGS sequence"/>
</dbReference>
<keyword evidence="5 6" id="KW-0863">Zinc-finger</keyword>
<comment type="caution">
    <text evidence="9">The sequence shown here is derived from an EMBL/GenBank/DDBJ whole genome shotgun (WGS) entry which is preliminary data.</text>
</comment>
<comment type="subcellular location">
    <subcellularLocation>
        <location evidence="6">Endoplasmic reticulum membrane</location>
        <topology evidence="6">Single-pass type IV membrane protein</topology>
    </subcellularLocation>
</comment>
<evidence type="ECO:0000259" key="8">
    <source>
        <dbReference type="PROSITE" id="PS50089"/>
    </source>
</evidence>
<dbReference type="AlphaFoldDB" id="A0AAV0EXI9"/>
<dbReference type="GO" id="GO:0005789">
    <property type="term" value="C:endoplasmic reticulum membrane"/>
    <property type="evidence" value="ECO:0007669"/>
    <property type="project" value="UniProtKB-SubCell"/>
</dbReference>
<comment type="function">
    <text evidence="6">E3 ubiquitin-protein ligase.</text>
</comment>
<keyword evidence="6" id="KW-0256">Endoplasmic reticulum</keyword>
<gene>
    <name evidence="9" type="ORF">CEPIT_LOCUS28753</name>
</gene>
<protein>
    <recommendedName>
        <fullName evidence="6">E3 ubiquitin-protein ligase RMA</fullName>
        <ecNumber evidence="6">2.3.2.27</ecNumber>
    </recommendedName>
    <alternativeName>
        <fullName evidence="6">Protein RING membrane-anchor</fullName>
    </alternativeName>
    <alternativeName>
        <fullName evidence="6">RING-type E3 ubiquitin transferase RMA</fullName>
    </alternativeName>
</protein>
<evidence type="ECO:0000256" key="6">
    <source>
        <dbReference type="RuleBase" id="RU369090"/>
    </source>
</evidence>
<keyword evidence="10" id="KW-1185">Reference proteome</keyword>
<dbReference type="InterPro" id="IPR045103">
    <property type="entry name" value="RNF5/RNF185-like"/>
</dbReference>
<dbReference type="InterPro" id="IPR013083">
    <property type="entry name" value="Znf_RING/FYVE/PHD"/>
</dbReference>
<reference evidence="9" key="1">
    <citation type="submission" date="2022-07" db="EMBL/GenBank/DDBJ databases">
        <authorList>
            <person name="Macas J."/>
            <person name="Novak P."/>
            <person name="Neumann P."/>
        </authorList>
    </citation>
    <scope>NUCLEOTIDE SEQUENCE</scope>
</reference>
<comment type="domain">
    <text evidence="6">The RING-type zinc finger domain is responsible for E3 ligase activity.</text>
</comment>
<dbReference type="SMART" id="SM00184">
    <property type="entry name" value="RING"/>
    <property type="match status" value="1"/>
</dbReference>
<accession>A0AAV0EXI9</accession>
<evidence type="ECO:0000256" key="3">
    <source>
        <dbReference type="ARBA" id="ARBA00022679"/>
    </source>
</evidence>
<sequence>MGDNVLDDMIMDLDLNQEPSDPAPPDSGLGFRSFLSDLESAHSRIEERIRHLEAVTARAWERHRWRLTQNFPETDTLDGENVIGVEASEGVVVGMNSGSGRGCKRDSSHLVAKALALDSEVKKGDKDGGTFFDCNICLSMAREPVLTCCGHLYCWACFFQLPYVDSMVKECPVCNGEVADGKVIPIYCNGSSNCGMEMEAGTKIPPRPKARRVESVRQQHLTRGLSHIPVAEALRRIRASIGIGMPEHPQPHPQPHPHLHPHPLPHPHAPEPIGINVNVTTTSQEFQTAGESRQVRSHEFSRVLSESAASLSSELDNAQRIFEDLAASISDRLLHRDRAQDSSTAGDPANDSFGRENSVAQLEHQILDAETEISSPASVPSTSHGNEDSDAFVQLGTLIPPTTSLSFPRSASSYRRRFTPLRFPDDVARETRRRRFN</sequence>
<evidence type="ECO:0000256" key="7">
    <source>
        <dbReference type="SAM" id="MobiDB-lite"/>
    </source>
</evidence>
<evidence type="ECO:0000256" key="2">
    <source>
        <dbReference type="ARBA" id="ARBA00004906"/>
    </source>
</evidence>
<dbReference type="Pfam" id="PF14634">
    <property type="entry name" value="zf-RING_5"/>
    <property type="match status" value="1"/>
</dbReference>
<dbReference type="InterPro" id="IPR001841">
    <property type="entry name" value="Znf_RING"/>
</dbReference>
<keyword evidence="3 6" id="KW-0808">Transferase</keyword>
<keyword evidence="6" id="KW-0862">Zinc</keyword>
<comment type="catalytic activity">
    <reaction evidence="1 6">
        <text>S-ubiquitinyl-[E2 ubiquitin-conjugating enzyme]-L-cysteine + [acceptor protein]-L-lysine = [E2 ubiquitin-conjugating enzyme]-L-cysteine + N(6)-ubiquitinyl-[acceptor protein]-L-lysine.</text>
        <dbReference type="EC" id="2.3.2.27"/>
    </reaction>
</comment>
<dbReference type="SUPFAM" id="SSF57850">
    <property type="entry name" value="RING/U-box"/>
    <property type="match status" value="1"/>
</dbReference>
<keyword evidence="4 6" id="KW-0833">Ubl conjugation pathway</keyword>
<dbReference type="Gene3D" id="3.30.40.10">
    <property type="entry name" value="Zinc/RING finger domain, C3HC4 (zinc finger)"/>
    <property type="match status" value="1"/>
</dbReference>
<evidence type="ECO:0000256" key="4">
    <source>
        <dbReference type="ARBA" id="ARBA00022786"/>
    </source>
</evidence>
<evidence type="ECO:0000313" key="9">
    <source>
        <dbReference type="EMBL" id="CAH9127993.1"/>
    </source>
</evidence>
<dbReference type="GO" id="GO:0006511">
    <property type="term" value="P:ubiquitin-dependent protein catabolic process"/>
    <property type="evidence" value="ECO:0007669"/>
    <property type="project" value="UniProtKB-UniRule"/>
</dbReference>
<dbReference type="PROSITE" id="PS50089">
    <property type="entry name" value="ZF_RING_2"/>
    <property type="match status" value="1"/>
</dbReference>
<feature type="domain" description="RING-type" evidence="8">
    <location>
        <begin position="134"/>
        <end position="175"/>
    </location>
</feature>
<name>A0AAV0EXI9_9ASTE</name>